<feature type="non-terminal residue" evidence="1">
    <location>
        <position position="531"/>
    </location>
</feature>
<keyword evidence="2" id="KW-1185">Reference proteome</keyword>
<evidence type="ECO:0000313" key="2">
    <source>
        <dbReference type="Proteomes" id="UP001143981"/>
    </source>
</evidence>
<dbReference type="EMBL" id="JANBOI010001889">
    <property type="protein sequence ID" value="KAJ1725937.1"/>
    <property type="molecule type" value="Genomic_DNA"/>
</dbReference>
<dbReference type="AlphaFoldDB" id="A0A9W7Y8M8"/>
<sequence length="531" mass="57046">MAGFGFNFADYDDGDSARLLTAADSDVESDAGSSDAGDAPTSWAELDRRLLQRIASFLPRQSDRRSFCLVSKDWALAAAPMLWAYPQFATPEQLAAFQRIVSDRPHVYGPRVRGVRFTLSSHFDRHLYSPYYCDSDHPSDAELPALVEVAQGRHVLSTDPAILRALLHGSDLTSPPLAFKFARACSPIDCLSIYGFRLRDKHISSDLLRWRLREVEIIGMPRKPLANLGHLLCSLSGLRQLRLESDIPLPADVWGSIALRLPALRSLRIWAPSIATARLAHALRAGLCALEVLHLVGAGSDAGDDLVVRVAECAPGIRSLVVYGAHVSARSARVILTRATELQHLELVRDEPEPLAAAPGAADDSLAVVATRLSMLSLRNLAVDDALIAAAAPAVTQLRTLHISGAPGLHGEPVGALLRTSTCLAALGLYDSPLLSDAALAGLGSGPSAELVRVLFVRKCGMQSDGVERALPSLTNLKHFSVVGAEAVQQMFQYAFEPASPADAPMSAPAVSRSFNTAYPPDHFLCKSDPD</sequence>
<dbReference type="Gene3D" id="3.80.10.10">
    <property type="entry name" value="Ribonuclease Inhibitor"/>
    <property type="match status" value="1"/>
</dbReference>
<dbReference type="InterPro" id="IPR032675">
    <property type="entry name" value="LRR_dom_sf"/>
</dbReference>
<evidence type="ECO:0000313" key="1">
    <source>
        <dbReference type="EMBL" id="KAJ1725937.1"/>
    </source>
</evidence>
<protein>
    <recommendedName>
        <fullName evidence="3">F-box domain-containing protein</fullName>
    </recommendedName>
</protein>
<evidence type="ECO:0008006" key="3">
    <source>
        <dbReference type="Google" id="ProtNLM"/>
    </source>
</evidence>
<dbReference type="OrthoDB" id="10257471at2759"/>
<reference evidence="1" key="1">
    <citation type="submission" date="2022-07" db="EMBL/GenBank/DDBJ databases">
        <title>Phylogenomic reconstructions and comparative analyses of Kickxellomycotina fungi.</title>
        <authorList>
            <person name="Reynolds N.K."/>
            <person name="Stajich J.E."/>
            <person name="Barry K."/>
            <person name="Grigoriev I.V."/>
            <person name="Crous P."/>
            <person name="Smith M.E."/>
        </authorList>
    </citation>
    <scope>NUCLEOTIDE SEQUENCE</scope>
    <source>
        <strain evidence="1">BCRC 34381</strain>
    </source>
</reference>
<gene>
    <name evidence="1" type="ORF">LPJ61_005533</name>
</gene>
<proteinExistence type="predicted"/>
<comment type="caution">
    <text evidence="1">The sequence shown here is derived from an EMBL/GenBank/DDBJ whole genome shotgun (WGS) entry which is preliminary data.</text>
</comment>
<dbReference type="Proteomes" id="UP001143981">
    <property type="component" value="Unassembled WGS sequence"/>
</dbReference>
<dbReference type="SUPFAM" id="SSF52047">
    <property type="entry name" value="RNI-like"/>
    <property type="match status" value="1"/>
</dbReference>
<accession>A0A9W7Y8M8</accession>
<name>A0A9W7Y8M8_9FUNG</name>
<organism evidence="1 2">
    <name type="scientific">Coemansia biformis</name>
    <dbReference type="NCBI Taxonomy" id="1286918"/>
    <lineage>
        <taxon>Eukaryota</taxon>
        <taxon>Fungi</taxon>
        <taxon>Fungi incertae sedis</taxon>
        <taxon>Zoopagomycota</taxon>
        <taxon>Kickxellomycotina</taxon>
        <taxon>Kickxellomycetes</taxon>
        <taxon>Kickxellales</taxon>
        <taxon>Kickxellaceae</taxon>
        <taxon>Coemansia</taxon>
    </lineage>
</organism>